<dbReference type="EMBL" id="AWXA01000004">
    <property type="protein sequence ID" value="ERT62491.1"/>
    <property type="molecule type" value="Genomic_DNA"/>
</dbReference>
<dbReference type="STRING" id="1111454.HMPREF1250_1323"/>
<name>U7UT61_9FIRM</name>
<dbReference type="InterPro" id="IPR000515">
    <property type="entry name" value="MetI-like"/>
</dbReference>
<dbReference type="PANTHER" id="PTHR30177">
    <property type="entry name" value="GLYCINE BETAINE/L-PROLINE TRANSPORT SYSTEM PERMEASE PROTEIN PROW"/>
    <property type="match status" value="1"/>
</dbReference>
<organism evidence="10 11">
    <name type="scientific">Megasphaera vaginalis</name>
    <name type="common">ex Srinivasan et al. 2021</name>
    <dbReference type="NCBI Taxonomy" id="1111454"/>
    <lineage>
        <taxon>Bacteria</taxon>
        <taxon>Bacillati</taxon>
        <taxon>Bacillota</taxon>
        <taxon>Negativicutes</taxon>
        <taxon>Veillonellales</taxon>
        <taxon>Veillonellaceae</taxon>
        <taxon>Megasphaera</taxon>
    </lineage>
</organism>
<evidence type="ECO:0000256" key="7">
    <source>
        <dbReference type="ARBA" id="ARBA00035652"/>
    </source>
</evidence>
<feature type="transmembrane region" description="Helical" evidence="8">
    <location>
        <begin position="68"/>
        <end position="95"/>
    </location>
</feature>
<dbReference type="RefSeq" id="WP_023052665.1">
    <property type="nucleotide sequence ID" value="NZ_AWXA01000004.1"/>
</dbReference>
<sequence length="502" mass="54445">MLNNLLITFTARQNTWLPALGQHIQLSLSALLLATIIAVPLGIVLSGQKRPAEAVLQLSGIMQTIPSLALLGLMIPFFGIGAVPALIALIVYALFPILQGTLTGLQEIPPELHEAAEALGLNRREKLKTYELALAMPVITAGIRTAAVMIIGTATLAALIGAGGLGTFILLGIDRSNDALILIGAVTSALLAVLFSYAIHTLERRSLRTVLLTLGIVSLGLVISFVPLIPKHDKIVIAGKLGPEPEILINMYGELIRKNTDLEVELKPNFGKTTFLYEALKVGTIDIYPEFTGTVTASLLKTPPSVTNDARLVYEAARDGIKAQDNLAYLEPAAYENTYAIAVPRIYAAANQLQTISDLAAVEKTAQAGFTLEFNDRDDGNRGLVSLYGLNLRVNTMEPALRYQAIAQGTIQITDAYSTDSELKQYDLVVLADDKHLFPPYQGAPLMRQETLDNHPELQAALEKLAGRMTAEEMRAMNYDVRVNGRSAHDVAVEYLKRHHLI</sequence>
<dbReference type="CDD" id="cd13610">
    <property type="entry name" value="PBP2_ChoS"/>
    <property type="match status" value="1"/>
</dbReference>
<dbReference type="SUPFAM" id="SSF53850">
    <property type="entry name" value="Periplasmic binding protein-like II"/>
    <property type="match status" value="1"/>
</dbReference>
<dbReference type="InterPro" id="IPR051204">
    <property type="entry name" value="ABC_transp_perm/SBD"/>
</dbReference>
<dbReference type="eggNOG" id="COG1174">
    <property type="taxonomic scope" value="Bacteria"/>
</dbReference>
<reference evidence="10 11" key="1">
    <citation type="submission" date="2013-09" db="EMBL/GenBank/DDBJ databases">
        <authorList>
            <person name="Durkin A.S."/>
            <person name="Haft D.R."/>
            <person name="McCorrison J."/>
            <person name="Torralba M."/>
            <person name="Gillis M."/>
            <person name="Haft D.H."/>
            <person name="Methe B."/>
            <person name="Sutton G."/>
            <person name="Nelson K.E."/>
        </authorList>
    </citation>
    <scope>NUCLEOTIDE SEQUENCE [LARGE SCALE GENOMIC DNA]</scope>
    <source>
        <strain evidence="10 11">BV3C16-1</strain>
    </source>
</reference>
<dbReference type="FunFam" id="1.10.3720.10:FF:000001">
    <property type="entry name" value="Glycine betaine ABC transporter, permease"/>
    <property type="match status" value="1"/>
</dbReference>
<dbReference type="eggNOG" id="COG1732">
    <property type="taxonomic scope" value="Bacteria"/>
</dbReference>
<dbReference type="Pfam" id="PF00528">
    <property type="entry name" value="BPD_transp_1"/>
    <property type="match status" value="1"/>
</dbReference>
<dbReference type="OrthoDB" id="9801163at2"/>
<evidence type="ECO:0000256" key="3">
    <source>
        <dbReference type="ARBA" id="ARBA00022692"/>
    </source>
</evidence>
<dbReference type="GO" id="GO:0043190">
    <property type="term" value="C:ATP-binding cassette (ABC) transporter complex"/>
    <property type="evidence" value="ECO:0007669"/>
    <property type="project" value="InterPro"/>
</dbReference>
<dbReference type="PROSITE" id="PS50928">
    <property type="entry name" value="ABC_TM1"/>
    <property type="match status" value="1"/>
</dbReference>
<dbReference type="Proteomes" id="UP000017090">
    <property type="component" value="Unassembled WGS sequence"/>
</dbReference>
<feature type="transmembrane region" description="Helical" evidence="8">
    <location>
        <begin position="211"/>
        <end position="230"/>
    </location>
</feature>
<feature type="transmembrane region" description="Helical" evidence="8">
    <location>
        <begin position="180"/>
        <end position="199"/>
    </location>
</feature>
<feature type="transmembrane region" description="Helical" evidence="8">
    <location>
        <begin position="24"/>
        <end position="47"/>
    </location>
</feature>
<dbReference type="InterPro" id="IPR007210">
    <property type="entry name" value="ABC_Gly_betaine_transp_sub-bd"/>
</dbReference>
<feature type="domain" description="ABC transmembrane type-1" evidence="9">
    <location>
        <begin position="20"/>
        <end position="203"/>
    </location>
</feature>
<comment type="caution">
    <text evidence="10">The sequence shown here is derived from an EMBL/GenBank/DDBJ whole genome shotgun (WGS) entry which is preliminary data.</text>
</comment>
<proteinExistence type="inferred from homology"/>
<evidence type="ECO:0000256" key="2">
    <source>
        <dbReference type="ARBA" id="ARBA00022448"/>
    </source>
</evidence>
<evidence type="ECO:0000256" key="8">
    <source>
        <dbReference type="RuleBase" id="RU363032"/>
    </source>
</evidence>
<comment type="subcellular location">
    <subcellularLocation>
        <location evidence="8">Cell membrane</location>
        <topology evidence="8">Multi-pass membrane protein</topology>
    </subcellularLocation>
    <subcellularLocation>
        <location evidence="1">Membrane</location>
        <topology evidence="1">Multi-pass membrane protein</topology>
    </subcellularLocation>
</comment>
<evidence type="ECO:0000256" key="6">
    <source>
        <dbReference type="ARBA" id="ARBA00035642"/>
    </source>
</evidence>
<evidence type="ECO:0000256" key="5">
    <source>
        <dbReference type="ARBA" id="ARBA00023136"/>
    </source>
</evidence>
<keyword evidence="2 8" id="KW-0813">Transport</keyword>
<protein>
    <submittedName>
        <fullName evidence="10">ABC transporter, quaternary amine uptake transporter family, substrate-binding protein</fullName>
    </submittedName>
</protein>
<keyword evidence="11" id="KW-1185">Reference proteome</keyword>
<dbReference type="GO" id="GO:0022857">
    <property type="term" value="F:transmembrane transporter activity"/>
    <property type="evidence" value="ECO:0007669"/>
    <property type="project" value="InterPro"/>
</dbReference>
<comment type="similarity">
    <text evidence="7">In the N-terminal section; belongs to the binding-protein-dependent transport system permease family.</text>
</comment>
<accession>U7UT61</accession>
<dbReference type="GO" id="GO:0031460">
    <property type="term" value="P:glycine betaine transport"/>
    <property type="evidence" value="ECO:0007669"/>
    <property type="project" value="TreeGrafter"/>
</dbReference>
<dbReference type="AlphaFoldDB" id="U7UT61"/>
<dbReference type="InterPro" id="IPR058089">
    <property type="entry name" value="EgtUBC_SBD"/>
</dbReference>
<comment type="similarity">
    <text evidence="6">In the C-terminal section; belongs to the OsmX family.</text>
</comment>
<evidence type="ECO:0000313" key="10">
    <source>
        <dbReference type="EMBL" id="ERT62491.1"/>
    </source>
</evidence>
<dbReference type="InterPro" id="IPR035906">
    <property type="entry name" value="MetI-like_sf"/>
</dbReference>
<feature type="transmembrane region" description="Helical" evidence="8">
    <location>
        <begin position="146"/>
        <end position="173"/>
    </location>
</feature>
<dbReference type="Gene3D" id="3.40.190.120">
    <property type="entry name" value="Osmoprotection protein (prox), domain 2"/>
    <property type="match status" value="1"/>
</dbReference>
<gene>
    <name evidence="10" type="ORF">HMPREF1250_1323</name>
</gene>
<dbReference type="SUPFAM" id="SSF161098">
    <property type="entry name" value="MetI-like"/>
    <property type="match status" value="1"/>
</dbReference>
<keyword evidence="4 8" id="KW-1133">Transmembrane helix</keyword>
<dbReference type="Gene3D" id="1.10.3720.10">
    <property type="entry name" value="MetI-like"/>
    <property type="match status" value="1"/>
</dbReference>
<keyword evidence="3 8" id="KW-0812">Transmembrane</keyword>
<evidence type="ECO:0000259" key="9">
    <source>
        <dbReference type="PROSITE" id="PS50928"/>
    </source>
</evidence>
<evidence type="ECO:0000256" key="1">
    <source>
        <dbReference type="ARBA" id="ARBA00004141"/>
    </source>
</evidence>
<dbReference type="CDD" id="cd06261">
    <property type="entry name" value="TM_PBP2"/>
    <property type="match status" value="1"/>
</dbReference>
<dbReference type="PANTHER" id="PTHR30177:SF4">
    <property type="entry name" value="OSMOPROTECTANT IMPORT PERMEASE PROTEIN OSMW"/>
    <property type="match status" value="1"/>
</dbReference>
<keyword evidence="5 8" id="KW-0472">Membrane</keyword>
<dbReference type="Pfam" id="PF04069">
    <property type="entry name" value="OpuAC"/>
    <property type="match status" value="1"/>
</dbReference>
<dbReference type="Gene3D" id="3.40.190.10">
    <property type="entry name" value="Periplasmic binding protein-like II"/>
    <property type="match status" value="1"/>
</dbReference>
<evidence type="ECO:0000256" key="4">
    <source>
        <dbReference type="ARBA" id="ARBA00022989"/>
    </source>
</evidence>
<comment type="similarity">
    <text evidence="8">Belongs to the binding-protein-dependent transport system permease family.</text>
</comment>
<evidence type="ECO:0000313" key="11">
    <source>
        <dbReference type="Proteomes" id="UP000017090"/>
    </source>
</evidence>
<dbReference type="PATRIC" id="fig|1111454.3.peg.145"/>